<evidence type="ECO:0000256" key="1">
    <source>
        <dbReference type="ARBA" id="ARBA00001933"/>
    </source>
</evidence>
<evidence type="ECO:0000313" key="12">
    <source>
        <dbReference type="EMBL" id="MED5052050.1"/>
    </source>
</evidence>
<dbReference type="CDD" id="cd00609">
    <property type="entry name" value="AAT_like"/>
    <property type="match status" value="1"/>
</dbReference>
<dbReference type="InterPro" id="IPR004839">
    <property type="entry name" value="Aminotransferase_I/II_large"/>
</dbReference>
<dbReference type="InterPro" id="IPR015422">
    <property type="entry name" value="PyrdxlP-dep_Trfase_small"/>
</dbReference>
<reference evidence="12 13" key="1">
    <citation type="submission" date="2023-03" db="EMBL/GenBank/DDBJ databases">
        <title>Bacillus Genome Sequencing.</title>
        <authorList>
            <person name="Dunlap C."/>
        </authorList>
    </citation>
    <scope>NUCLEOTIDE SEQUENCE [LARGE SCALE GENOMIC DNA]</scope>
    <source>
        <strain evidence="12 13">NRS-38</strain>
    </source>
</reference>
<dbReference type="Gene3D" id="3.90.1150.10">
    <property type="entry name" value="Aspartate Aminotransferase, domain 1"/>
    <property type="match status" value="1"/>
</dbReference>
<dbReference type="GO" id="GO:0008483">
    <property type="term" value="F:transaminase activity"/>
    <property type="evidence" value="ECO:0007669"/>
    <property type="project" value="UniProtKB-KW"/>
</dbReference>
<dbReference type="Pfam" id="PF00155">
    <property type="entry name" value="Aminotran_1_2"/>
    <property type="match status" value="1"/>
</dbReference>
<organism evidence="12 13">
    <name type="scientific">Anoxybacteroides rupiense</name>
    <dbReference type="NCBI Taxonomy" id="311460"/>
    <lineage>
        <taxon>Bacteria</taxon>
        <taxon>Bacillati</taxon>
        <taxon>Bacillota</taxon>
        <taxon>Bacilli</taxon>
        <taxon>Bacillales</taxon>
        <taxon>Anoxybacillaceae</taxon>
        <taxon>Anoxybacteroides</taxon>
    </lineage>
</organism>
<evidence type="ECO:0000256" key="3">
    <source>
        <dbReference type="ARBA" id="ARBA00004953"/>
    </source>
</evidence>
<keyword evidence="7" id="KW-0808">Transferase</keyword>
<gene>
    <name evidence="12" type="primary">cobD</name>
    <name evidence="12" type="ORF">P9850_09320</name>
</gene>
<dbReference type="InterPro" id="IPR015421">
    <property type="entry name" value="PyrdxlP-dep_Trfase_major"/>
</dbReference>
<evidence type="ECO:0000256" key="9">
    <source>
        <dbReference type="ARBA" id="ARBA00029996"/>
    </source>
</evidence>
<keyword evidence="12" id="KW-0456">Lyase</keyword>
<comment type="caution">
    <text evidence="12">The sequence shown here is derived from an EMBL/GenBank/DDBJ whole genome shotgun (WGS) entry which is preliminary data.</text>
</comment>
<evidence type="ECO:0000256" key="8">
    <source>
        <dbReference type="ARBA" id="ARBA00022898"/>
    </source>
</evidence>
<dbReference type="GO" id="GO:0048472">
    <property type="term" value="F:threonine-phosphate decarboxylase activity"/>
    <property type="evidence" value="ECO:0007669"/>
    <property type="project" value="UniProtKB-EC"/>
</dbReference>
<feature type="domain" description="Aminotransferase class I/classII large" evidence="11">
    <location>
        <begin position="24"/>
        <end position="349"/>
    </location>
</feature>
<comment type="pathway">
    <text evidence="3">Cofactor biosynthesis; adenosylcobalamin biosynthesis.</text>
</comment>
<dbReference type="GO" id="GO:0009236">
    <property type="term" value="P:cobalamin biosynthetic process"/>
    <property type="evidence" value="ECO:0007669"/>
    <property type="project" value="UniProtKB-KW"/>
</dbReference>
<evidence type="ECO:0000313" key="13">
    <source>
        <dbReference type="Proteomes" id="UP001339962"/>
    </source>
</evidence>
<dbReference type="SUPFAM" id="SSF53383">
    <property type="entry name" value="PLP-dependent transferases"/>
    <property type="match status" value="1"/>
</dbReference>
<name>A0ABD5IUP9_9BACL</name>
<evidence type="ECO:0000256" key="10">
    <source>
        <dbReference type="ARBA" id="ARBA00048531"/>
    </source>
</evidence>
<proteinExistence type="predicted"/>
<dbReference type="NCBIfam" id="TIGR01140">
    <property type="entry name" value="L_thr_O3P_dcar"/>
    <property type="match status" value="1"/>
</dbReference>
<dbReference type="PANTHER" id="PTHR42885">
    <property type="entry name" value="HISTIDINOL-PHOSPHATE AMINOTRANSFERASE-RELATED"/>
    <property type="match status" value="1"/>
</dbReference>
<evidence type="ECO:0000256" key="7">
    <source>
        <dbReference type="ARBA" id="ARBA00022679"/>
    </source>
</evidence>
<comment type="cofactor">
    <cofactor evidence="1">
        <name>pyridoxal 5'-phosphate</name>
        <dbReference type="ChEBI" id="CHEBI:597326"/>
    </cofactor>
</comment>
<dbReference type="InterPro" id="IPR015424">
    <property type="entry name" value="PyrdxlP-dep_Trfase"/>
</dbReference>
<accession>A0ABD5IUP9</accession>
<protein>
    <recommendedName>
        <fullName evidence="4">threonine-phosphate decarboxylase</fullName>
        <ecNumber evidence="4">4.1.1.81</ecNumber>
    </recommendedName>
    <alternativeName>
        <fullName evidence="9">L-threonine-O-3-phosphate decarboxylase</fullName>
    </alternativeName>
</protein>
<comment type="catalytic activity">
    <reaction evidence="10">
        <text>O-phospho-L-threonine + H(+) = (R)-1-aminopropan-2-yl phosphate + CO2</text>
        <dbReference type="Rhea" id="RHEA:11492"/>
        <dbReference type="ChEBI" id="CHEBI:15378"/>
        <dbReference type="ChEBI" id="CHEBI:16526"/>
        <dbReference type="ChEBI" id="CHEBI:58563"/>
        <dbReference type="ChEBI" id="CHEBI:58675"/>
        <dbReference type="EC" id="4.1.1.81"/>
    </reaction>
</comment>
<dbReference type="EMBL" id="JARTLI010000013">
    <property type="protein sequence ID" value="MED5052050.1"/>
    <property type="molecule type" value="Genomic_DNA"/>
</dbReference>
<dbReference type="RefSeq" id="WP_328218284.1">
    <property type="nucleotide sequence ID" value="NZ_JARTLI010000013.1"/>
</dbReference>
<evidence type="ECO:0000256" key="6">
    <source>
        <dbReference type="ARBA" id="ARBA00022576"/>
    </source>
</evidence>
<dbReference type="AlphaFoldDB" id="A0ABD5IUP9"/>
<keyword evidence="6" id="KW-0032">Aminotransferase</keyword>
<evidence type="ECO:0000259" key="11">
    <source>
        <dbReference type="Pfam" id="PF00155"/>
    </source>
</evidence>
<keyword evidence="5" id="KW-0169">Cobalamin biosynthesis</keyword>
<comment type="function">
    <text evidence="2">Decarboxylates L-threonine-O-3-phosphate to yield (R)-1-amino-2-propanol O-2-phosphate, the precursor for the linkage between the nucleotide loop and the corrin ring in cobalamin.</text>
</comment>
<evidence type="ECO:0000256" key="4">
    <source>
        <dbReference type="ARBA" id="ARBA00012285"/>
    </source>
</evidence>
<dbReference type="Gene3D" id="3.40.640.10">
    <property type="entry name" value="Type I PLP-dependent aspartate aminotransferase-like (Major domain)"/>
    <property type="match status" value="1"/>
</dbReference>
<keyword evidence="8" id="KW-0663">Pyridoxal phosphate</keyword>
<dbReference type="PANTHER" id="PTHR42885:SF2">
    <property type="entry name" value="HISTIDINOL-PHOSPHATE AMINOTRANSFERASE"/>
    <property type="match status" value="1"/>
</dbReference>
<dbReference type="EC" id="4.1.1.81" evidence="4"/>
<dbReference type="Proteomes" id="UP001339962">
    <property type="component" value="Unassembled WGS sequence"/>
</dbReference>
<dbReference type="InterPro" id="IPR005860">
    <property type="entry name" value="CobD"/>
</dbReference>
<evidence type="ECO:0000256" key="5">
    <source>
        <dbReference type="ARBA" id="ARBA00022573"/>
    </source>
</evidence>
<sequence length="356" mass="41314">MKLPAHGANPQQLYQSVGLSIPDEWIDFSVNTNPFPLPLAVWPTQTEFYQWAMEYPDPSASELKRYLARMEQLDVQQILLGNGASQCIDLLAQLFSGKRIGIAEPTFSEYRLACLARGCEIVSIMADEASQWTYKQEDWLKLIEQTDVIFLCQPNNPTGIVMEPQQLRWLLEKAEQKRTVVVIDEAFIPFCESFFTAIKWLDFFPRLIVLRSLTKMYHLAGVRVGYIAARHEIIEQLEALQPPWSISQVAQQLALRLLPMNEFVVHTKRMIAKERERMTAAFRQLGYYVSPSAVNFYLLRAPSGSMDRLFYDLLQEGFIPRHTKNFMGLEGRYLRFAVRSKRENDQLLSFFTRWQP</sequence>
<evidence type="ECO:0000256" key="2">
    <source>
        <dbReference type="ARBA" id="ARBA00003444"/>
    </source>
</evidence>